<dbReference type="PANTHER" id="PTHR11552:SF201">
    <property type="entry name" value="GLUCOSE-METHANOL-CHOLINE OXIDOREDUCTASE N-TERMINAL DOMAIN-CONTAINING PROTEIN"/>
    <property type="match status" value="1"/>
</dbReference>
<protein>
    <submittedName>
        <fullName evidence="8">Aryl-alcohol oxidase</fullName>
    </submittedName>
</protein>
<evidence type="ECO:0000313" key="8">
    <source>
        <dbReference type="EMBL" id="KAF7376495.1"/>
    </source>
</evidence>
<dbReference type="SUPFAM" id="SSF54373">
    <property type="entry name" value="FAD-linked reductases, C-terminal domain"/>
    <property type="match status" value="1"/>
</dbReference>
<evidence type="ECO:0000313" key="9">
    <source>
        <dbReference type="Proteomes" id="UP000623467"/>
    </source>
</evidence>
<dbReference type="GO" id="GO:0016614">
    <property type="term" value="F:oxidoreductase activity, acting on CH-OH group of donors"/>
    <property type="evidence" value="ECO:0007669"/>
    <property type="project" value="InterPro"/>
</dbReference>
<keyword evidence="6" id="KW-0325">Glycoprotein</keyword>
<dbReference type="Gene3D" id="3.30.560.10">
    <property type="entry name" value="Glucose Oxidase, domain 3"/>
    <property type="match status" value="1"/>
</dbReference>
<evidence type="ECO:0000256" key="6">
    <source>
        <dbReference type="ARBA" id="ARBA00023180"/>
    </source>
</evidence>
<keyword evidence="3" id="KW-0732">Signal</keyword>
<dbReference type="OrthoDB" id="269227at2759"/>
<keyword evidence="9" id="KW-1185">Reference proteome</keyword>
<dbReference type="Proteomes" id="UP000623467">
    <property type="component" value="Unassembled WGS sequence"/>
</dbReference>
<evidence type="ECO:0000256" key="4">
    <source>
        <dbReference type="ARBA" id="ARBA00022827"/>
    </source>
</evidence>
<evidence type="ECO:0000259" key="7">
    <source>
        <dbReference type="Pfam" id="PF05199"/>
    </source>
</evidence>
<keyword evidence="2" id="KW-0285">Flavoprotein</keyword>
<keyword evidence="5" id="KW-0560">Oxidoreductase</keyword>
<dbReference type="InterPro" id="IPR007867">
    <property type="entry name" value="GMC_OxRtase_C"/>
</dbReference>
<sequence>MLFTNGIVGTPPPTGNYFTISTGVVSPSSRGSVTINSTDPFDPPVINPNLLGEELDMLIMREAVRSAQRFVAAPNMADYIISAFSINQTASDAELDAFIRNNAGTLYHPIGTTAISAPDAAYGVVNPDLTVKGSGGLADCRRIGIAIYPCGSHPGFGLYICGKGGGSDPGDFQVMLRVHRIRNRGFFFYTMVILCWQFL</sequence>
<dbReference type="Pfam" id="PF05199">
    <property type="entry name" value="GMC_oxred_C"/>
    <property type="match status" value="1"/>
</dbReference>
<dbReference type="GO" id="GO:0050660">
    <property type="term" value="F:flavin adenine dinucleotide binding"/>
    <property type="evidence" value="ECO:0007669"/>
    <property type="project" value="InterPro"/>
</dbReference>
<feature type="domain" description="Glucose-methanol-choline oxidoreductase C-terminal" evidence="7">
    <location>
        <begin position="27"/>
        <end position="137"/>
    </location>
</feature>
<keyword evidence="4" id="KW-0274">FAD</keyword>
<evidence type="ECO:0000256" key="5">
    <source>
        <dbReference type="ARBA" id="ARBA00023002"/>
    </source>
</evidence>
<evidence type="ECO:0000256" key="2">
    <source>
        <dbReference type="ARBA" id="ARBA00022630"/>
    </source>
</evidence>
<accession>A0A8H7DJG3</accession>
<dbReference type="EMBL" id="JACAZH010000001">
    <property type="protein sequence ID" value="KAF7376495.1"/>
    <property type="molecule type" value="Genomic_DNA"/>
</dbReference>
<proteinExistence type="predicted"/>
<gene>
    <name evidence="8" type="ORF">MSAN_00065400</name>
</gene>
<comment type="cofactor">
    <cofactor evidence="1">
        <name>FAD</name>
        <dbReference type="ChEBI" id="CHEBI:57692"/>
    </cofactor>
</comment>
<dbReference type="PANTHER" id="PTHR11552">
    <property type="entry name" value="GLUCOSE-METHANOL-CHOLINE GMC OXIDOREDUCTASE"/>
    <property type="match status" value="1"/>
</dbReference>
<evidence type="ECO:0000256" key="3">
    <source>
        <dbReference type="ARBA" id="ARBA00022729"/>
    </source>
</evidence>
<reference evidence="8" key="1">
    <citation type="submission" date="2020-05" db="EMBL/GenBank/DDBJ databases">
        <title>Mycena genomes resolve the evolution of fungal bioluminescence.</title>
        <authorList>
            <person name="Tsai I.J."/>
        </authorList>
    </citation>
    <scope>NUCLEOTIDE SEQUENCE</scope>
    <source>
        <strain evidence="8">160909Yilan</strain>
    </source>
</reference>
<name>A0A8H7DJG3_9AGAR</name>
<organism evidence="8 9">
    <name type="scientific">Mycena sanguinolenta</name>
    <dbReference type="NCBI Taxonomy" id="230812"/>
    <lineage>
        <taxon>Eukaryota</taxon>
        <taxon>Fungi</taxon>
        <taxon>Dikarya</taxon>
        <taxon>Basidiomycota</taxon>
        <taxon>Agaricomycotina</taxon>
        <taxon>Agaricomycetes</taxon>
        <taxon>Agaricomycetidae</taxon>
        <taxon>Agaricales</taxon>
        <taxon>Marasmiineae</taxon>
        <taxon>Mycenaceae</taxon>
        <taxon>Mycena</taxon>
    </lineage>
</organism>
<comment type="caution">
    <text evidence="8">The sequence shown here is derived from an EMBL/GenBank/DDBJ whole genome shotgun (WGS) entry which is preliminary data.</text>
</comment>
<dbReference type="AlphaFoldDB" id="A0A8H7DJG3"/>
<dbReference type="InterPro" id="IPR012132">
    <property type="entry name" value="GMC_OxRdtase"/>
</dbReference>
<evidence type="ECO:0000256" key="1">
    <source>
        <dbReference type="ARBA" id="ARBA00001974"/>
    </source>
</evidence>